<reference evidence="1 2" key="1">
    <citation type="journal article" date="2016" name="Nat. Commun.">
        <title>Thousands of microbial genomes shed light on interconnected biogeochemical processes in an aquifer system.</title>
        <authorList>
            <person name="Anantharaman K."/>
            <person name="Brown C.T."/>
            <person name="Hug L.A."/>
            <person name="Sharon I."/>
            <person name="Castelle C.J."/>
            <person name="Probst A.J."/>
            <person name="Thomas B.C."/>
            <person name="Singh A."/>
            <person name="Wilkins M.J."/>
            <person name="Karaoz U."/>
            <person name="Brodie E.L."/>
            <person name="Williams K.H."/>
            <person name="Hubbard S.S."/>
            <person name="Banfield J.F."/>
        </authorList>
    </citation>
    <scope>NUCLEOTIDE SEQUENCE [LARGE SCALE GENOMIC DNA]</scope>
</reference>
<dbReference type="EMBL" id="MHUC01000006">
    <property type="protein sequence ID" value="OHA71284.1"/>
    <property type="molecule type" value="Genomic_DNA"/>
</dbReference>
<gene>
    <name evidence="1" type="ORF">A3F15_01535</name>
</gene>
<accession>A0A1G2REL2</accession>
<sequence>MTTKTYEKMKKEIKQELLQEFVFPILKDAKDPEGEYRPEFVMRILKATKEKPTYIYNPKTFLLQIKEK</sequence>
<dbReference type="Proteomes" id="UP000177078">
    <property type="component" value="Unassembled WGS sequence"/>
</dbReference>
<organism evidence="1 2">
    <name type="scientific">Candidatus Wildermuthbacteria bacterium RIFCSPHIGHO2_12_FULL_40_12</name>
    <dbReference type="NCBI Taxonomy" id="1802457"/>
    <lineage>
        <taxon>Bacteria</taxon>
        <taxon>Candidatus Wildermuthiibacteriota</taxon>
    </lineage>
</organism>
<evidence type="ECO:0000313" key="1">
    <source>
        <dbReference type="EMBL" id="OHA71284.1"/>
    </source>
</evidence>
<name>A0A1G2REL2_9BACT</name>
<evidence type="ECO:0000313" key="2">
    <source>
        <dbReference type="Proteomes" id="UP000177078"/>
    </source>
</evidence>
<dbReference type="AlphaFoldDB" id="A0A1G2REL2"/>
<protein>
    <submittedName>
        <fullName evidence="1">Uncharacterized protein</fullName>
    </submittedName>
</protein>
<proteinExistence type="predicted"/>
<comment type="caution">
    <text evidence="1">The sequence shown here is derived from an EMBL/GenBank/DDBJ whole genome shotgun (WGS) entry which is preliminary data.</text>
</comment>
<dbReference type="STRING" id="1802457.A3F15_01535"/>